<name>A0ABP8WYU2_9ACTN</name>
<gene>
    <name evidence="1" type="ORF">GCM10023226_38120</name>
</gene>
<protein>
    <submittedName>
        <fullName evidence="1">Uncharacterized protein</fullName>
    </submittedName>
</protein>
<organism evidence="1 2">
    <name type="scientific">Nocardioides nanhaiensis</name>
    <dbReference type="NCBI Taxonomy" id="1476871"/>
    <lineage>
        <taxon>Bacteria</taxon>
        <taxon>Bacillati</taxon>
        <taxon>Actinomycetota</taxon>
        <taxon>Actinomycetes</taxon>
        <taxon>Propionibacteriales</taxon>
        <taxon>Nocardioidaceae</taxon>
        <taxon>Nocardioides</taxon>
    </lineage>
</organism>
<proteinExistence type="predicted"/>
<comment type="caution">
    <text evidence="1">The sequence shown here is derived from an EMBL/GenBank/DDBJ whole genome shotgun (WGS) entry which is preliminary data.</text>
</comment>
<sequence>MIIVSGHLAVDPPERDAYLGRVNVLEVWAGQEQLDRFRGSGPSPDQQAALREVAVREWEVEAR</sequence>
<evidence type="ECO:0000313" key="2">
    <source>
        <dbReference type="Proteomes" id="UP001500621"/>
    </source>
</evidence>
<reference evidence="2" key="1">
    <citation type="journal article" date="2019" name="Int. J. Syst. Evol. Microbiol.">
        <title>The Global Catalogue of Microorganisms (GCM) 10K type strain sequencing project: providing services to taxonomists for standard genome sequencing and annotation.</title>
        <authorList>
            <consortium name="The Broad Institute Genomics Platform"/>
            <consortium name="The Broad Institute Genome Sequencing Center for Infectious Disease"/>
            <person name="Wu L."/>
            <person name="Ma J."/>
        </authorList>
    </citation>
    <scope>NUCLEOTIDE SEQUENCE [LARGE SCALE GENOMIC DNA]</scope>
    <source>
        <strain evidence="2">JCM 18127</strain>
    </source>
</reference>
<dbReference type="EMBL" id="BAABIM010000004">
    <property type="protein sequence ID" value="GAA4696097.1"/>
    <property type="molecule type" value="Genomic_DNA"/>
</dbReference>
<keyword evidence="2" id="KW-1185">Reference proteome</keyword>
<dbReference type="Proteomes" id="UP001500621">
    <property type="component" value="Unassembled WGS sequence"/>
</dbReference>
<dbReference type="RefSeq" id="WP_345269457.1">
    <property type="nucleotide sequence ID" value="NZ_BAABIM010000004.1"/>
</dbReference>
<evidence type="ECO:0000313" key="1">
    <source>
        <dbReference type="EMBL" id="GAA4696097.1"/>
    </source>
</evidence>
<accession>A0ABP8WYU2</accession>